<evidence type="ECO:0000259" key="7">
    <source>
        <dbReference type="SMART" id="SM00478"/>
    </source>
</evidence>
<evidence type="ECO:0000256" key="5">
    <source>
        <dbReference type="ARBA" id="ARBA00022801"/>
    </source>
</evidence>
<gene>
    <name evidence="8" type="ORF">P9B03_07915</name>
</gene>
<dbReference type="CDD" id="cd00056">
    <property type="entry name" value="ENDO3c"/>
    <property type="match status" value="1"/>
</dbReference>
<evidence type="ECO:0000313" key="8">
    <source>
        <dbReference type="EMBL" id="MEC1178403.1"/>
    </source>
</evidence>
<accession>A0AAW9NVU2</accession>
<dbReference type="SMART" id="SM00478">
    <property type="entry name" value="ENDO3c"/>
    <property type="match status" value="1"/>
</dbReference>
<dbReference type="Pfam" id="PF00730">
    <property type="entry name" value="HhH-GPD"/>
    <property type="match status" value="1"/>
</dbReference>
<evidence type="ECO:0000256" key="6">
    <source>
        <dbReference type="ARBA" id="ARBA00023204"/>
    </source>
</evidence>
<dbReference type="GO" id="GO:0032993">
    <property type="term" value="C:protein-DNA complex"/>
    <property type="evidence" value="ECO:0007669"/>
    <property type="project" value="TreeGrafter"/>
</dbReference>
<dbReference type="GO" id="GO:0043916">
    <property type="term" value="F:DNA-7-methylguanine glycosylase activity"/>
    <property type="evidence" value="ECO:0007669"/>
    <property type="project" value="TreeGrafter"/>
</dbReference>
<keyword evidence="5" id="KW-0378">Hydrolase</keyword>
<dbReference type="EC" id="3.2.2.21" evidence="3"/>
<keyword evidence="9" id="KW-1185">Reference proteome</keyword>
<dbReference type="InterPro" id="IPR037046">
    <property type="entry name" value="AlkA_N_sf"/>
</dbReference>
<dbReference type="GO" id="GO:0006285">
    <property type="term" value="P:base-excision repair, AP site formation"/>
    <property type="evidence" value="ECO:0007669"/>
    <property type="project" value="TreeGrafter"/>
</dbReference>
<evidence type="ECO:0000256" key="1">
    <source>
        <dbReference type="ARBA" id="ARBA00000086"/>
    </source>
</evidence>
<dbReference type="SUPFAM" id="SSF48150">
    <property type="entry name" value="DNA-glycosylase"/>
    <property type="match status" value="1"/>
</dbReference>
<protein>
    <recommendedName>
        <fullName evidence="3">DNA-3-methyladenine glycosylase II</fullName>
        <ecNumber evidence="3">3.2.2.21</ecNumber>
    </recommendedName>
</protein>
<dbReference type="InterPro" id="IPR023170">
    <property type="entry name" value="HhH_base_excis_C"/>
</dbReference>
<dbReference type="InterPro" id="IPR011257">
    <property type="entry name" value="DNA_glycosylase"/>
</dbReference>
<comment type="caution">
    <text evidence="8">The sequence shown here is derived from an EMBL/GenBank/DDBJ whole genome shotgun (WGS) entry which is preliminary data.</text>
</comment>
<dbReference type="GO" id="GO:0032131">
    <property type="term" value="F:alkylated DNA binding"/>
    <property type="evidence" value="ECO:0007669"/>
    <property type="project" value="TreeGrafter"/>
</dbReference>
<dbReference type="Gene3D" id="1.10.340.30">
    <property type="entry name" value="Hypothetical protein, domain 2"/>
    <property type="match status" value="1"/>
</dbReference>
<dbReference type="PANTHER" id="PTHR43003">
    <property type="entry name" value="DNA-3-METHYLADENINE GLYCOSYLASE"/>
    <property type="match status" value="1"/>
</dbReference>
<dbReference type="GO" id="GO:0008725">
    <property type="term" value="F:DNA-3-methyladenine glycosylase activity"/>
    <property type="evidence" value="ECO:0007669"/>
    <property type="project" value="TreeGrafter"/>
</dbReference>
<organism evidence="8 9">
    <name type="scientific">Metasolibacillus meyeri</name>
    <dbReference type="NCBI Taxonomy" id="1071052"/>
    <lineage>
        <taxon>Bacteria</taxon>
        <taxon>Bacillati</taxon>
        <taxon>Bacillota</taxon>
        <taxon>Bacilli</taxon>
        <taxon>Bacillales</taxon>
        <taxon>Caryophanaceae</taxon>
        <taxon>Metasolibacillus</taxon>
    </lineage>
</organism>
<dbReference type="GO" id="GO:0008534">
    <property type="term" value="F:oxidized purine nucleobase lesion DNA N-glycosylase activity"/>
    <property type="evidence" value="ECO:0007669"/>
    <property type="project" value="InterPro"/>
</dbReference>
<feature type="domain" description="HhH-GPD" evidence="7">
    <location>
        <begin position="132"/>
        <end position="294"/>
    </location>
</feature>
<dbReference type="RefSeq" id="WP_326122925.1">
    <property type="nucleotide sequence ID" value="NZ_JARSFG010000011.1"/>
</dbReference>
<proteinExistence type="inferred from homology"/>
<dbReference type="PANTHER" id="PTHR43003:SF12">
    <property type="entry name" value="DNA-3-METHYLADENINE GLYCOSYLASE"/>
    <property type="match status" value="1"/>
</dbReference>
<dbReference type="AlphaFoldDB" id="A0AAW9NVU2"/>
<dbReference type="InterPro" id="IPR051912">
    <property type="entry name" value="Alkylbase_DNA_Glycosylase/TA"/>
</dbReference>
<reference evidence="8 9" key="1">
    <citation type="submission" date="2023-03" db="EMBL/GenBank/DDBJ databases">
        <title>Bacillus Genome Sequencing.</title>
        <authorList>
            <person name="Dunlap C."/>
        </authorList>
    </citation>
    <scope>NUCLEOTIDE SEQUENCE [LARGE SCALE GENOMIC DNA]</scope>
    <source>
        <strain evidence="8 9">B-59205</strain>
    </source>
</reference>
<dbReference type="Gene3D" id="1.10.1670.10">
    <property type="entry name" value="Helix-hairpin-Helix base-excision DNA repair enzymes (C-terminal)"/>
    <property type="match status" value="1"/>
</dbReference>
<dbReference type="GO" id="GO:0006289">
    <property type="term" value="P:nucleotide-excision repair"/>
    <property type="evidence" value="ECO:0007669"/>
    <property type="project" value="InterPro"/>
</dbReference>
<dbReference type="FunFam" id="1.10.340.30:FF:000004">
    <property type="entry name" value="DNA-3-methyladenine glycosylase II"/>
    <property type="match status" value="1"/>
</dbReference>
<dbReference type="Gene3D" id="3.30.310.20">
    <property type="entry name" value="DNA-3-methyladenine glycosylase AlkA, N-terminal domain"/>
    <property type="match status" value="1"/>
</dbReference>
<dbReference type="Pfam" id="PF07934">
    <property type="entry name" value="OGG_N"/>
    <property type="match status" value="1"/>
</dbReference>
<comment type="similarity">
    <text evidence="2">Belongs to the alkylbase DNA glycosidase AlkA family.</text>
</comment>
<dbReference type="GO" id="GO:0006307">
    <property type="term" value="P:DNA alkylation repair"/>
    <property type="evidence" value="ECO:0007669"/>
    <property type="project" value="TreeGrafter"/>
</dbReference>
<evidence type="ECO:0000313" key="9">
    <source>
        <dbReference type="Proteomes" id="UP001344888"/>
    </source>
</evidence>
<comment type="catalytic activity">
    <reaction evidence="1">
        <text>Hydrolysis of alkylated DNA, releasing 3-methyladenine, 3-methylguanine, 7-methylguanine and 7-methyladenine.</text>
        <dbReference type="EC" id="3.2.2.21"/>
    </reaction>
</comment>
<dbReference type="GO" id="GO:0005737">
    <property type="term" value="C:cytoplasm"/>
    <property type="evidence" value="ECO:0007669"/>
    <property type="project" value="TreeGrafter"/>
</dbReference>
<keyword evidence="6" id="KW-0234">DNA repair</keyword>
<dbReference type="Proteomes" id="UP001344888">
    <property type="component" value="Unassembled WGS sequence"/>
</dbReference>
<name>A0AAW9NVU2_9BACL</name>
<dbReference type="InterPro" id="IPR012904">
    <property type="entry name" value="OGG_N"/>
</dbReference>
<evidence type="ECO:0000256" key="3">
    <source>
        <dbReference type="ARBA" id="ARBA00012000"/>
    </source>
</evidence>
<dbReference type="EMBL" id="JARSFG010000011">
    <property type="protein sequence ID" value="MEC1178403.1"/>
    <property type="molecule type" value="Genomic_DNA"/>
</dbReference>
<evidence type="ECO:0000256" key="2">
    <source>
        <dbReference type="ARBA" id="ARBA00010817"/>
    </source>
</evidence>
<sequence>MRWNNYETYIEIVPPKEFSFDECLIYLNRSDLEVLHRIKGDAIYKVIHGVLCSVIWANHCIKVEFLIENPTIIQREKVAQYIWEWFDLAQNLEAFYQLAIQDAVLQPLVEKYYGLRVVGVPDLFEALVWAISGQQINLTFAYTLKKRLIEQFGECVLFEEESFWQFPKVEKIAVLCVEDLKQLQFTTRKAEYIIHIAQEIMNGKLSKEQLLKMQNAEKALTEIRGIGAWTANYVMMRCLHQRTAFPITDVGLHNALKELLNLESKPTINEIEAYAVNWQGWQAYATFYLWRSLYGEKI</sequence>
<keyword evidence="4" id="KW-0227">DNA damage</keyword>
<dbReference type="InterPro" id="IPR003265">
    <property type="entry name" value="HhH-GPD_domain"/>
</dbReference>
<evidence type="ECO:0000256" key="4">
    <source>
        <dbReference type="ARBA" id="ARBA00022763"/>
    </source>
</evidence>